<dbReference type="AlphaFoldDB" id="A0A7J6M5F2"/>
<feature type="domain" description="Methyltransferase" evidence="2">
    <location>
        <begin position="159"/>
        <end position="296"/>
    </location>
</feature>
<dbReference type="CDD" id="cd02440">
    <property type="entry name" value="AdoMet_MTases"/>
    <property type="match status" value="1"/>
</dbReference>
<sequence>MSVAIDGENEGHFKKLYKKNVISQIRKYKQGKIDLAQLEIRSSVPKDDLIKVIGLVDGEGLTVAVEEMLIDVNSRNRAARRAHNRDAHDGEVEEILKVAEGALTTQVTVKKVLEAERSRLDWSQLPKHLIPEMMNISLYYHLKRGDYEGAALRINHGRRKRAQIEHMISLVRSQVQFPAPTSGPVKIIDLGGGRGDLALTLAHVFPASDVTVLDIKELSVQQALYRADQLGLSHRVHGKVCDLAEYAVDHSEGFDVAVGLHCCAGLSDVAIDLCERNARHRPTTLIACTCCFGKMKQWFPPHLQQQRGFRYPRTPQLGLDLEQYEVICRTAEDDRRGEISRRAKLLINKDRINAAALRASSGGAAGSGELVSAEIVELPPVHSYKNEVLVAVNRHKRLQKTKLCKYGEDCAYRAIGRCFYAHSIDEVQPRPPKTEEEIAAEHAETLRNLVLQEQAAAMLAANPWCNPQVAALAASSMGLSPFSAMPGLPNSYGAPSAAAYWALMAQVATAGEMARAAGTTAISSPQLIPPELLAAASGTAAAGGDPSSLLAGFGGLPPPPPLDLALLGLQGDGLLPSMTGGAAGGDAPTLDSGIPDSFLLTKPPGLLPRGTTPDASSRAPSVDANKSEASDVANEAMETQSAFGGNKDLASFGITMDNKAIAHSDIAITRHRRLNKTKLCRYGEHCTYRPLGRCFYAHTEEELKERPPKTEEEIAAEQMEAVQNITMQDQAAMWGMWPSPPPLQFGYPLAFNPYYGNPMSAYWAFAMQAAAVAEAARAATPADPAPMVATDFNTYNGLDYQSWVALKYAQDATSGSNRDKHLDIPTASASAAGSMTAEHFSDHSGSIPHGTSEAGTNAQDARADPGTFFGEKYADHIRMFDSSRVRARSR</sequence>
<evidence type="ECO:0000259" key="2">
    <source>
        <dbReference type="Pfam" id="PF13679"/>
    </source>
</evidence>
<dbReference type="PANTHER" id="PTHR13369">
    <property type="match status" value="1"/>
</dbReference>
<dbReference type="EMBL" id="JAAPAO010000226">
    <property type="protein sequence ID" value="KAF4666772.1"/>
    <property type="molecule type" value="Genomic_DNA"/>
</dbReference>
<evidence type="ECO:0000313" key="4">
    <source>
        <dbReference type="Proteomes" id="UP000591131"/>
    </source>
</evidence>
<name>A0A7J6M5F2_PERCH</name>
<organism evidence="3 4">
    <name type="scientific">Perkinsus chesapeaki</name>
    <name type="common">Clam parasite</name>
    <name type="synonym">Perkinsus andrewsi</name>
    <dbReference type="NCBI Taxonomy" id="330153"/>
    <lineage>
        <taxon>Eukaryota</taxon>
        <taxon>Sar</taxon>
        <taxon>Alveolata</taxon>
        <taxon>Perkinsozoa</taxon>
        <taxon>Perkinsea</taxon>
        <taxon>Perkinsida</taxon>
        <taxon>Perkinsidae</taxon>
        <taxon>Perkinsus</taxon>
    </lineage>
</organism>
<evidence type="ECO:0000256" key="1">
    <source>
        <dbReference type="SAM" id="MobiDB-lite"/>
    </source>
</evidence>
<protein>
    <recommendedName>
        <fullName evidence="2">Methyltransferase domain-containing protein</fullName>
    </recommendedName>
</protein>
<dbReference type="PANTHER" id="PTHR13369:SF0">
    <property type="entry name" value="GLUTATHIONE S-TRANSFERASE C-TERMINAL DOMAIN-CONTAINING PROTEIN"/>
    <property type="match status" value="1"/>
</dbReference>
<feature type="region of interest" description="Disordered" evidence="1">
    <location>
        <begin position="833"/>
        <end position="864"/>
    </location>
</feature>
<evidence type="ECO:0000313" key="3">
    <source>
        <dbReference type="EMBL" id="KAF4666772.1"/>
    </source>
</evidence>
<proteinExistence type="predicted"/>
<reference evidence="3 4" key="1">
    <citation type="submission" date="2020-04" db="EMBL/GenBank/DDBJ databases">
        <title>Perkinsus chesapeaki whole genome sequence.</title>
        <authorList>
            <person name="Bogema D.R."/>
        </authorList>
    </citation>
    <scope>NUCLEOTIDE SEQUENCE [LARGE SCALE GENOMIC DNA]</scope>
    <source>
        <strain evidence="3">ATCC PRA-425</strain>
    </source>
</reference>
<dbReference type="Gene3D" id="3.40.50.150">
    <property type="entry name" value="Vaccinia Virus protein VP39"/>
    <property type="match status" value="1"/>
</dbReference>
<feature type="region of interest" description="Disordered" evidence="1">
    <location>
        <begin position="601"/>
        <end position="631"/>
    </location>
</feature>
<dbReference type="OrthoDB" id="442961at2759"/>
<accession>A0A7J6M5F2</accession>
<dbReference type="InterPro" id="IPR025714">
    <property type="entry name" value="Methyltranfer_dom"/>
</dbReference>
<dbReference type="InterPro" id="IPR029063">
    <property type="entry name" value="SAM-dependent_MTases_sf"/>
</dbReference>
<dbReference type="SUPFAM" id="SSF53335">
    <property type="entry name" value="S-adenosyl-L-methionine-dependent methyltransferases"/>
    <property type="match status" value="1"/>
</dbReference>
<dbReference type="Proteomes" id="UP000591131">
    <property type="component" value="Unassembled WGS sequence"/>
</dbReference>
<gene>
    <name evidence="3" type="ORF">FOL47_003912</name>
</gene>
<dbReference type="Pfam" id="PF13679">
    <property type="entry name" value="Methyltransf_32"/>
    <property type="match status" value="1"/>
</dbReference>
<dbReference type="GO" id="GO:0005737">
    <property type="term" value="C:cytoplasm"/>
    <property type="evidence" value="ECO:0007669"/>
    <property type="project" value="TreeGrafter"/>
</dbReference>
<keyword evidence="4" id="KW-1185">Reference proteome</keyword>
<comment type="caution">
    <text evidence="3">The sequence shown here is derived from an EMBL/GenBank/DDBJ whole genome shotgun (WGS) entry which is preliminary data.</text>
</comment>